<dbReference type="GO" id="GO:0043023">
    <property type="term" value="F:ribosomal large subunit binding"/>
    <property type="evidence" value="ECO:0007669"/>
    <property type="project" value="TreeGrafter"/>
</dbReference>
<gene>
    <name evidence="5 6" type="primary">rsfS</name>
    <name evidence="6" type="ORF">GCM10010978_01210</name>
</gene>
<evidence type="ECO:0000256" key="5">
    <source>
        <dbReference type="HAMAP-Rule" id="MF_01477"/>
    </source>
</evidence>
<proteinExistence type="inferred from homology"/>
<dbReference type="HAMAP" id="MF_01477">
    <property type="entry name" value="Iojap_RsfS"/>
    <property type="match status" value="1"/>
</dbReference>
<dbReference type="PANTHER" id="PTHR21043:SF0">
    <property type="entry name" value="MITOCHONDRIAL ASSEMBLY OF RIBOSOMAL LARGE SUBUNIT PROTEIN 1"/>
    <property type="match status" value="1"/>
</dbReference>
<name>A0A8J2ZPX0_9BACI</name>
<keyword evidence="4 5" id="KW-0810">Translation regulation</keyword>
<organism evidence="6 7">
    <name type="scientific">Compostibacillus humi</name>
    <dbReference type="NCBI Taxonomy" id="1245525"/>
    <lineage>
        <taxon>Bacteria</taxon>
        <taxon>Bacillati</taxon>
        <taxon>Bacillota</taxon>
        <taxon>Bacilli</taxon>
        <taxon>Bacillales</taxon>
        <taxon>Bacillaceae</taxon>
        <taxon>Compostibacillus</taxon>
    </lineage>
</organism>
<dbReference type="NCBIfam" id="TIGR00090">
    <property type="entry name" value="rsfS_iojap_ybeB"/>
    <property type="match status" value="1"/>
</dbReference>
<reference evidence="6" key="1">
    <citation type="journal article" date="2014" name="Int. J. Syst. Evol. Microbiol.">
        <title>Complete genome sequence of Corynebacterium casei LMG S-19264T (=DSM 44701T), isolated from a smear-ripened cheese.</title>
        <authorList>
            <consortium name="US DOE Joint Genome Institute (JGI-PGF)"/>
            <person name="Walter F."/>
            <person name="Albersmeier A."/>
            <person name="Kalinowski J."/>
            <person name="Ruckert C."/>
        </authorList>
    </citation>
    <scope>NUCLEOTIDE SEQUENCE</scope>
    <source>
        <strain evidence="6">CGMCC 1.12360</strain>
    </source>
</reference>
<evidence type="ECO:0000313" key="6">
    <source>
        <dbReference type="EMBL" id="GGH68335.1"/>
    </source>
</evidence>
<evidence type="ECO:0000313" key="7">
    <source>
        <dbReference type="Proteomes" id="UP000602050"/>
    </source>
</evidence>
<comment type="similarity">
    <text evidence="1 5">Belongs to the Iojap/RsfS family.</text>
</comment>
<dbReference type="Pfam" id="PF02410">
    <property type="entry name" value="RsfS"/>
    <property type="match status" value="1"/>
</dbReference>
<evidence type="ECO:0000256" key="2">
    <source>
        <dbReference type="ARBA" id="ARBA00022490"/>
    </source>
</evidence>
<dbReference type="GO" id="GO:0005737">
    <property type="term" value="C:cytoplasm"/>
    <property type="evidence" value="ECO:0007669"/>
    <property type="project" value="UniProtKB-SubCell"/>
</dbReference>
<accession>A0A8J2ZPX0</accession>
<keyword evidence="3 5" id="KW-0678">Repressor</keyword>
<sequence>MVENKKIVQLAAEACDDKLAEDIIALDMKNVSLIADYFLICHGNNERQVQSIAKEIKDRLEEEGIHVKRMEGFEQARWVLVDIGDVVCHIFHKDERNYYNLERLWGDAARIPLQIGMEG</sequence>
<dbReference type="GO" id="GO:0042256">
    <property type="term" value="P:cytosolic ribosome assembly"/>
    <property type="evidence" value="ECO:0007669"/>
    <property type="project" value="UniProtKB-UniRule"/>
</dbReference>
<dbReference type="PANTHER" id="PTHR21043">
    <property type="entry name" value="IOJAP SUPERFAMILY ORTHOLOG"/>
    <property type="match status" value="1"/>
</dbReference>
<dbReference type="Proteomes" id="UP000602050">
    <property type="component" value="Unassembled WGS sequence"/>
</dbReference>
<dbReference type="InterPro" id="IPR004394">
    <property type="entry name" value="Iojap/RsfS/C7orf30"/>
</dbReference>
<protein>
    <recommendedName>
        <fullName evidence="5">Ribosomal silencing factor RsfS</fullName>
    </recommendedName>
</protein>
<comment type="subcellular location">
    <subcellularLocation>
        <location evidence="5">Cytoplasm</location>
    </subcellularLocation>
</comment>
<dbReference type="SUPFAM" id="SSF81301">
    <property type="entry name" value="Nucleotidyltransferase"/>
    <property type="match status" value="1"/>
</dbReference>
<keyword evidence="2 5" id="KW-0963">Cytoplasm</keyword>
<evidence type="ECO:0000256" key="4">
    <source>
        <dbReference type="ARBA" id="ARBA00022845"/>
    </source>
</evidence>
<dbReference type="AlphaFoldDB" id="A0A8J2ZPX0"/>
<dbReference type="RefSeq" id="WP_229733503.1">
    <property type="nucleotide sequence ID" value="NZ_BMEV01000002.1"/>
</dbReference>
<evidence type="ECO:0000256" key="1">
    <source>
        <dbReference type="ARBA" id="ARBA00010574"/>
    </source>
</evidence>
<comment type="function">
    <text evidence="5">Functions as a ribosomal silencing factor. Interacts with ribosomal protein uL14 (rplN), blocking formation of intersubunit bridge B8. Prevents association of the 30S and 50S ribosomal subunits and the formation of functional ribosomes, thus repressing translation.</text>
</comment>
<evidence type="ECO:0000256" key="3">
    <source>
        <dbReference type="ARBA" id="ARBA00022491"/>
    </source>
</evidence>
<comment type="subunit">
    <text evidence="5">Interacts with ribosomal protein uL14 (rplN).</text>
</comment>
<keyword evidence="7" id="KW-1185">Reference proteome</keyword>
<dbReference type="EMBL" id="BMEV01000002">
    <property type="protein sequence ID" value="GGH68335.1"/>
    <property type="molecule type" value="Genomic_DNA"/>
</dbReference>
<comment type="caution">
    <text evidence="6">The sequence shown here is derived from an EMBL/GenBank/DDBJ whole genome shotgun (WGS) entry which is preliminary data.</text>
</comment>
<reference evidence="6" key="2">
    <citation type="submission" date="2020-09" db="EMBL/GenBank/DDBJ databases">
        <authorList>
            <person name="Sun Q."/>
            <person name="Zhou Y."/>
        </authorList>
    </citation>
    <scope>NUCLEOTIDE SEQUENCE</scope>
    <source>
        <strain evidence="6">CGMCC 1.12360</strain>
    </source>
</reference>
<dbReference type="FunFam" id="3.30.460.10:FF:000015">
    <property type="entry name" value="Ribosomal silencing factor RsfS"/>
    <property type="match status" value="1"/>
</dbReference>
<dbReference type="GO" id="GO:0090071">
    <property type="term" value="P:negative regulation of ribosome biogenesis"/>
    <property type="evidence" value="ECO:0007669"/>
    <property type="project" value="UniProtKB-UniRule"/>
</dbReference>
<dbReference type="Gene3D" id="3.30.460.10">
    <property type="entry name" value="Beta Polymerase, domain 2"/>
    <property type="match status" value="1"/>
</dbReference>
<dbReference type="GO" id="GO:0017148">
    <property type="term" value="P:negative regulation of translation"/>
    <property type="evidence" value="ECO:0007669"/>
    <property type="project" value="UniProtKB-UniRule"/>
</dbReference>
<dbReference type="InterPro" id="IPR043519">
    <property type="entry name" value="NT_sf"/>
</dbReference>